<comment type="caution">
    <text evidence="1">The sequence shown here is derived from an EMBL/GenBank/DDBJ whole genome shotgun (WGS) entry which is preliminary data.</text>
</comment>
<reference evidence="1" key="1">
    <citation type="submission" date="2019-08" db="EMBL/GenBank/DDBJ databases">
        <authorList>
            <person name="Kucharzyk K."/>
            <person name="Murdoch R.W."/>
            <person name="Higgins S."/>
            <person name="Loffler F."/>
        </authorList>
    </citation>
    <scope>NUCLEOTIDE SEQUENCE</scope>
</reference>
<gene>
    <name evidence="1" type="ORF">SDC9_190750</name>
</gene>
<sequence length="138" mass="15535">METDCARQLARRKQAEPGNFLPKTGVFAGRKLLIINARRRQLLPKPLLDLSELISTQTARWELRTHNCFCCRGVLINSPILGWRNECVERVRQLIPELPQLRITIYHIGKSHCGPGFSVLGQTEYDSGIPLACGEVVA</sequence>
<proteinExistence type="predicted"/>
<accession>A0A645HVV5</accession>
<name>A0A645HVV5_9ZZZZ</name>
<evidence type="ECO:0000313" key="1">
    <source>
        <dbReference type="EMBL" id="MPN43191.1"/>
    </source>
</evidence>
<organism evidence="1">
    <name type="scientific">bioreactor metagenome</name>
    <dbReference type="NCBI Taxonomy" id="1076179"/>
    <lineage>
        <taxon>unclassified sequences</taxon>
        <taxon>metagenomes</taxon>
        <taxon>ecological metagenomes</taxon>
    </lineage>
</organism>
<dbReference type="AlphaFoldDB" id="A0A645HVV5"/>
<protein>
    <submittedName>
        <fullName evidence="1">Uncharacterized protein</fullName>
    </submittedName>
</protein>
<dbReference type="EMBL" id="VSSQ01101437">
    <property type="protein sequence ID" value="MPN43191.1"/>
    <property type="molecule type" value="Genomic_DNA"/>
</dbReference>